<feature type="disulfide bond" evidence="6">
    <location>
        <begin position="183"/>
        <end position="210"/>
    </location>
</feature>
<dbReference type="KEGG" id="sgm:GCM10017557_82300"/>
<dbReference type="PIRSF" id="PIRSF001134">
    <property type="entry name" value="Streptogrisin"/>
    <property type="match status" value="1"/>
</dbReference>
<keyword evidence="5 6" id="KW-1015">Disulfide bond</keyword>
<keyword evidence="4" id="KW-0720">Serine protease</keyword>
<organism evidence="7 8">
    <name type="scientific">Streptomyces aurantiacus</name>
    <dbReference type="NCBI Taxonomy" id="47760"/>
    <lineage>
        <taxon>Bacteria</taxon>
        <taxon>Bacillati</taxon>
        <taxon>Actinomycetota</taxon>
        <taxon>Actinomycetes</taxon>
        <taxon>Kitasatosporales</taxon>
        <taxon>Streptomycetaceae</taxon>
        <taxon>Streptomyces</taxon>
        <taxon>Streptomyces aurantiacus group</taxon>
    </lineage>
</organism>
<dbReference type="GO" id="GO:0006508">
    <property type="term" value="P:proteolysis"/>
    <property type="evidence" value="ECO:0007669"/>
    <property type="project" value="UniProtKB-KW"/>
</dbReference>
<dbReference type="InterPro" id="IPR001316">
    <property type="entry name" value="Pept_S1A_streptogrisin"/>
</dbReference>
<evidence type="ECO:0000256" key="4">
    <source>
        <dbReference type="ARBA" id="ARBA00022825"/>
    </source>
</evidence>
<evidence type="ECO:0000313" key="8">
    <source>
        <dbReference type="Proteomes" id="UP000516444"/>
    </source>
</evidence>
<dbReference type="Gene3D" id="2.40.10.10">
    <property type="entry name" value="Trypsin-like serine proteases"/>
    <property type="match status" value="2"/>
</dbReference>
<keyword evidence="8" id="KW-1185">Reference proteome</keyword>
<gene>
    <name evidence="7" type="ORF">GCM10017557_82300</name>
</gene>
<sequence>MTLGGAVRRLRTCLAMLTTAVTAVVSLLFGTVASAAALQLTTIRGGTMLYAATGAQCVVGFNATGNGVFYGVMVGHCSGTHTTTWYADAARTVQVGVTAGASFPIDDYGVVRYTSNTLNLPGDIALGGGVYQDITGMASPAVGQSLCHAGRASGVHCGRVTAVNATVNYSEGAVHGLVRSTTCSEAGDTGAPAYSGTLAVGFLVGASGNCTSGGVSYHQPVAEVLSNFGLTVY</sequence>
<dbReference type="EMBL" id="AP023440">
    <property type="protein sequence ID" value="BCL33371.1"/>
    <property type="molecule type" value="Genomic_DNA"/>
</dbReference>
<proteinExistence type="inferred from homology"/>
<evidence type="ECO:0000313" key="7">
    <source>
        <dbReference type="EMBL" id="BCL33371.1"/>
    </source>
</evidence>
<feature type="disulfide bond" evidence="6">
    <location>
        <begin position="57"/>
        <end position="77"/>
    </location>
</feature>
<evidence type="ECO:0000256" key="6">
    <source>
        <dbReference type="PIRSR" id="PIRSR001134-2"/>
    </source>
</evidence>
<name>A0A7G1PFP9_9ACTN</name>
<feature type="disulfide bond" evidence="6">
    <location>
        <begin position="147"/>
        <end position="157"/>
    </location>
</feature>
<dbReference type="SUPFAM" id="SSF50494">
    <property type="entry name" value="Trypsin-like serine proteases"/>
    <property type="match status" value="1"/>
</dbReference>
<evidence type="ECO:0000256" key="5">
    <source>
        <dbReference type="ARBA" id="ARBA00023157"/>
    </source>
</evidence>
<keyword evidence="2 7" id="KW-0645">Protease</keyword>
<protein>
    <submittedName>
        <fullName evidence="7">Serine protease</fullName>
    </submittedName>
</protein>
<evidence type="ECO:0000256" key="3">
    <source>
        <dbReference type="ARBA" id="ARBA00022801"/>
    </source>
</evidence>
<dbReference type="CDD" id="cd21112">
    <property type="entry name" value="alphaLP-like"/>
    <property type="match status" value="1"/>
</dbReference>
<dbReference type="GO" id="GO:0004252">
    <property type="term" value="F:serine-type endopeptidase activity"/>
    <property type="evidence" value="ECO:0007669"/>
    <property type="project" value="InterPro"/>
</dbReference>
<evidence type="ECO:0000256" key="1">
    <source>
        <dbReference type="ARBA" id="ARBA00007664"/>
    </source>
</evidence>
<comment type="similarity">
    <text evidence="1">Belongs to the peptidase S1 family.</text>
</comment>
<evidence type="ECO:0000256" key="2">
    <source>
        <dbReference type="ARBA" id="ARBA00022670"/>
    </source>
</evidence>
<dbReference type="InterPro" id="IPR009003">
    <property type="entry name" value="Peptidase_S1_PA"/>
</dbReference>
<reference evidence="7 8" key="1">
    <citation type="journal article" date="2014" name="Int. J. Syst. Evol. Microbiol.">
        <title>Complete genome sequence of Corynebacterium casei LMG S-19264T (=DSM 44701T), isolated from a smear-ripened cheese.</title>
        <authorList>
            <consortium name="US DOE Joint Genome Institute (JGI-PGF)"/>
            <person name="Walter F."/>
            <person name="Albersmeier A."/>
            <person name="Kalinowski J."/>
            <person name="Ruckert C."/>
        </authorList>
    </citation>
    <scope>NUCLEOTIDE SEQUENCE [LARGE SCALE GENOMIC DNA]</scope>
    <source>
        <strain evidence="7 8">JCM 4677</strain>
    </source>
</reference>
<dbReference type="PRINTS" id="PR00861">
    <property type="entry name" value="ALYTICPTASE"/>
</dbReference>
<dbReference type="InterPro" id="IPR043504">
    <property type="entry name" value="Peptidase_S1_PA_chymotrypsin"/>
</dbReference>
<dbReference type="AlphaFoldDB" id="A0A7G1PFP9"/>
<accession>A0A7G1PFP9</accession>
<keyword evidence="3" id="KW-0378">Hydrolase</keyword>
<dbReference type="Proteomes" id="UP000516444">
    <property type="component" value="Chromosome"/>
</dbReference>